<dbReference type="CDD" id="cd05379">
    <property type="entry name" value="CAP_bacterial"/>
    <property type="match status" value="1"/>
</dbReference>
<evidence type="ECO:0000259" key="2">
    <source>
        <dbReference type="Pfam" id="PF00188"/>
    </source>
</evidence>
<comment type="caution">
    <text evidence="3">The sequence shown here is derived from an EMBL/GenBank/DDBJ whole genome shotgun (WGS) entry which is preliminary data.</text>
</comment>
<organism evidence="3 4">
    <name type="scientific">Silvibacterium bohemicum</name>
    <dbReference type="NCBI Taxonomy" id="1577686"/>
    <lineage>
        <taxon>Bacteria</taxon>
        <taxon>Pseudomonadati</taxon>
        <taxon>Acidobacteriota</taxon>
        <taxon>Terriglobia</taxon>
        <taxon>Terriglobales</taxon>
        <taxon>Acidobacteriaceae</taxon>
        <taxon>Silvibacterium</taxon>
    </lineage>
</organism>
<dbReference type="AlphaFoldDB" id="A0A841JWP5"/>
<gene>
    <name evidence="3" type="ORF">HNQ77_002823</name>
</gene>
<evidence type="ECO:0000313" key="4">
    <source>
        <dbReference type="Proteomes" id="UP000538666"/>
    </source>
</evidence>
<dbReference type="PANTHER" id="PTHR31157">
    <property type="entry name" value="SCP DOMAIN-CONTAINING PROTEIN"/>
    <property type="match status" value="1"/>
</dbReference>
<dbReference type="Gene3D" id="3.40.33.10">
    <property type="entry name" value="CAP"/>
    <property type="match status" value="1"/>
</dbReference>
<dbReference type="RefSeq" id="WP_050059578.1">
    <property type="nucleotide sequence ID" value="NZ_JACHEK010000005.1"/>
</dbReference>
<dbReference type="SUPFAM" id="SSF55797">
    <property type="entry name" value="PR-1-like"/>
    <property type="match status" value="1"/>
</dbReference>
<dbReference type="InterPro" id="IPR035940">
    <property type="entry name" value="CAP_sf"/>
</dbReference>
<protein>
    <recommendedName>
        <fullName evidence="2">SCP domain-containing protein</fullName>
    </recommendedName>
</protein>
<proteinExistence type="predicted"/>
<feature type="domain" description="SCP" evidence="2">
    <location>
        <begin position="35"/>
        <end position="142"/>
    </location>
</feature>
<dbReference type="Proteomes" id="UP000538666">
    <property type="component" value="Unassembled WGS sequence"/>
</dbReference>
<sequence length="253" mass="26790">MLVREKLGIAAVAVALATMNMQSPAQTDDKAQQILNLTNQDRAAHGLQPLKWEASLAAAAETHTERMANERTLSHQYPGEPDPSARAAQAGAHFQAIAENTAMGPSPAGIEKQWMNSVPHRTNILDPQMNAIGIGVVERGGYLFATEDFANGAQSLSKDQIEDKVGALLHDQNIDPSGPRDQAEQACASGSGMPQGGAARAIVRFQTSDLKQLPSQVAQQLRSGNYTKAAVGSCSPGPGEGSFTSYRVAVLLY</sequence>
<dbReference type="OrthoDB" id="9783944at2"/>
<feature type="region of interest" description="Disordered" evidence="1">
    <location>
        <begin position="173"/>
        <end position="195"/>
    </location>
</feature>
<reference evidence="3 4" key="1">
    <citation type="submission" date="2020-08" db="EMBL/GenBank/DDBJ databases">
        <title>Genomic Encyclopedia of Type Strains, Phase IV (KMG-IV): sequencing the most valuable type-strain genomes for metagenomic binning, comparative biology and taxonomic classification.</title>
        <authorList>
            <person name="Goeker M."/>
        </authorList>
    </citation>
    <scope>NUCLEOTIDE SEQUENCE [LARGE SCALE GENOMIC DNA]</scope>
    <source>
        <strain evidence="3 4">DSM 103733</strain>
    </source>
</reference>
<accession>A0A841JWP5</accession>
<dbReference type="EMBL" id="JACHEK010000005">
    <property type="protein sequence ID" value="MBB6144867.1"/>
    <property type="molecule type" value="Genomic_DNA"/>
</dbReference>
<dbReference type="InterPro" id="IPR014044">
    <property type="entry name" value="CAP_dom"/>
</dbReference>
<evidence type="ECO:0000313" key="3">
    <source>
        <dbReference type="EMBL" id="MBB6144867.1"/>
    </source>
</evidence>
<keyword evidence="4" id="KW-1185">Reference proteome</keyword>
<evidence type="ECO:0000256" key="1">
    <source>
        <dbReference type="SAM" id="MobiDB-lite"/>
    </source>
</evidence>
<dbReference type="PANTHER" id="PTHR31157:SF1">
    <property type="entry name" value="SCP DOMAIN-CONTAINING PROTEIN"/>
    <property type="match status" value="1"/>
</dbReference>
<name>A0A841JWP5_9BACT</name>
<dbReference type="Pfam" id="PF00188">
    <property type="entry name" value="CAP"/>
    <property type="match status" value="1"/>
</dbReference>